<evidence type="ECO:0000313" key="2">
    <source>
        <dbReference type="Proteomes" id="UP001187415"/>
    </source>
</evidence>
<name>A0AA88IV34_CHASR</name>
<proteinExistence type="predicted"/>
<keyword evidence="2" id="KW-1185">Reference proteome</keyword>
<accession>A0AA88IV34</accession>
<dbReference type="Proteomes" id="UP001187415">
    <property type="component" value="Unassembled WGS sequence"/>
</dbReference>
<sequence>MTGSNSAIGDRPEAFWRRYEDLRSVAVSALDCNVAPAGEKLFHLFLSWHLKDTHGSRMSASPQPSAPTAIINANIIAICES</sequence>
<comment type="caution">
    <text evidence="1">The sequence shown here is derived from an EMBL/GenBank/DDBJ whole genome shotgun (WGS) entry which is preliminary data.</text>
</comment>
<organism evidence="1 2">
    <name type="scientific">Channa striata</name>
    <name type="common">Snakehead murrel</name>
    <name type="synonym">Ophicephalus striatus</name>
    <dbReference type="NCBI Taxonomy" id="64152"/>
    <lineage>
        <taxon>Eukaryota</taxon>
        <taxon>Metazoa</taxon>
        <taxon>Chordata</taxon>
        <taxon>Craniata</taxon>
        <taxon>Vertebrata</taxon>
        <taxon>Euteleostomi</taxon>
        <taxon>Actinopterygii</taxon>
        <taxon>Neopterygii</taxon>
        <taxon>Teleostei</taxon>
        <taxon>Neoteleostei</taxon>
        <taxon>Acanthomorphata</taxon>
        <taxon>Anabantaria</taxon>
        <taxon>Anabantiformes</taxon>
        <taxon>Channoidei</taxon>
        <taxon>Channidae</taxon>
        <taxon>Channa</taxon>
    </lineage>
</organism>
<dbReference type="EMBL" id="JAUPFM010000019">
    <property type="protein sequence ID" value="KAK2820899.1"/>
    <property type="molecule type" value="Genomic_DNA"/>
</dbReference>
<protein>
    <submittedName>
        <fullName evidence="1">Uncharacterized protein</fullName>
    </submittedName>
</protein>
<gene>
    <name evidence="1" type="ORF">Q5P01_023858</name>
</gene>
<dbReference type="AlphaFoldDB" id="A0AA88IV34"/>
<reference evidence="1" key="1">
    <citation type="submission" date="2023-07" db="EMBL/GenBank/DDBJ databases">
        <title>Chromosome-level Genome Assembly of Striped Snakehead (Channa striata).</title>
        <authorList>
            <person name="Liu H."/>
        </authorList>
    </citation>
    <scope>NUCLEOTIDE SEQUENCE</scope>
    <source>
        <strain evidence="1">Gz</strain>
        <tissue evidence="1">Muscle</tissue>
    </source>
</reference>
<evidence type="ECO:0000313" key="1">
    <source>
        <dbReference type="EMBL" id="KAK2820899.1"/>
    </source>
</evidence>